<evidence type="ECO:0000256" key="1">
    <source>
        <dbReference type="SAM" id="MobiDB-lite"/>
    </source>
</evidence>
<dbReference type="Pfam" id="PF08388">
    <property type="entry name" value="GIIM"/>
    <property type="match status" value="1"/>
</dbReference>
<name>A0A450YQH6_9GAMM</name>
<keyword evidence="3" id="KW-0548">Nucleotidyltransferase</keyword>
<gene>
    <name evidence="3" type="ORF">BECKTC1821D_GA0114238_101832</name>
</gene>
<keyword evidence="3" id="KW-0808">Transferase</keyword>
<feature type="domain" description="Reverse transcriptase" evidence="2">
    <location>
        <begin position="1"/>
        <end position="57"/>
    </location>
</feature>
<evidence type="ECO:0000313" key="3">
    <source>
        <dbReference type="EMBL" id="VFK43804.1"/>
    </source>
</evidence>
<organism evidence="3">
    <name type="scientific">Candidatus Kentrum sp. TC</name>
    <dbReference type="NCBI Taxonomy" id="2126339"/>
    <lineage>
        <taxon>Bacteria</taxon>
        <taxon>Pseudomonadati</taxon>
        <taxon>Pseudomonadota</taxon>
        <taxon>Gammaproteobacteria</taxon>
        <taxon>Candidatus Kentrum</taxon>
    </lineage>
</organism>
<dbReference type="AlphaFoldDB" id="A0A450YQH6"/>
<proteinExistence type="predicted"/>
<dbReference type="InterPro" id="IPR000477">
    <property type="entry name" value="RT_dom"/>
</dbReference>
<protein>
    <submittedName>
        <fullName evidence="3">RNA-directed DNA polymerase</fullName>
    </submittedName>
</protein>
<dbReference type="InterPro" id="IPR013597">
    <property type="entry name" value="Mat_intron_G2"/>
</dbReference>
<dbReference type="SUPFAM" id="SSF56672">
    <property type="entry name" value="DNA/RNA polymerases"/>
    <property type="match status" value="1"/>
</dbReference>
<accession>A0A450YQH6</accession>
<reference evidence="3" key="1">
    <citation type="submission" date="2019-02" db="EMBL/GenBank/DDBJ databases">
        <authorList>
            <person name="Gruber-Vodicka R. H."/>
            <person name="Seah K. B. B."/>
        </authorList>
    </citation>
    <scope>NUCLEOTIDE SEQUENCE</scope>
    <source>
        <strain evidence="3">BECK_BZ123</strain>
    </source>
</reference>
<dbReference type="EMBL" id="CAADFS010000018">
    <property type="protein sequence ID" value="VFK43804.1"/>
    <property type="molecule type" value="Genomic_DNA"/>
</dbReference>
<keyword evidence="3" id="KW-0695">RNA-directed DNA polymerase</keyword>
<dbReference type="InterPro" id="IPR043502">
    <property type="entry name" value="DNA/RNA_pol_sf"/>
</dbReference>
<evidence type="ECO:0000259" key="2">
    <source>
        <dbReference type="PROSITE" id="PS50878"/>
    </source>
</evidence>
<feature type="region of interest" description="Disordered" evidence="1">
    <location>
        <begin position="164"/>
        <end position="183"/>
    </location>
</feature>
<dbReference type="GO" id="GO:0003964">
    <property type="term" value="F:RNA-directed DNA polymerase activity"/>
    <property type="evidence" value="ECO:0007669"/>
    <property type="project" value="UniProtKB-KW"/>
</dbReference>
<dbReference type="PROSITE" id="PS50878">
    <property type="entry name" value="RT_POL"/>
    <property type="match status" value="1"/>
</dbReference>
<sequence>MRYANDFVVMCRNYTQAEETLALVQLPLGDELGLKLSSEKTHIATFSEGFAYLGFDLCSRSVTMRAKSVENLEAKVREITEPSHNLDDEVIDKLNQVVRGTANYFATAFSHNRSLFRSLDRWIRMRLRCIGFKRKWTSDNRRLRSRGFLRMGFLSSTCVSQNTQLPERGTPNGAARCLKQAPR</sequence>